<dbReference type="InterPro" id="IPR011051">
    <property type="entry name" value="RmlC_Cupin_sf"/>
</dbReference>
<dbReference type="Proteomes" id="UP000030762">
    <property type="component" value="Unassembled WGS sequence"/>
</dbReference>
<dbReference type="CDD" id="cd02247">
    <property type="entry name" value="cupin_pirin_C"/>
    <property type="match status" value="1"/>
</dbReference>
<dbReference type="InterPro" id="IPR008778">
    <property type="entry name" value="Pirin_C_dom"/>
</dbReference>
<dbReference type="RefSeq" id="XP_008619627.1">
    <property type="nucleotide sequence ID" value="XM_008621405.1"/>
</dbReference>
<dbReference type="GeneID" id="19955966"/>
<dbReference type="EMBL" id="JH767218">
    <property type="protein sequence ID" value="EQC26906.1"/>
    <property type="molecule type" value="Genomic_DNA"/>
</dbReference>
<dbReference type="Pfam" id="PF05726">
    <property type="entry name" value="Pirin_C"/>
    <property type="match status" value="1"/>
</dbReference>
<organism evidence="5 6">
    <name type="scientific">Saprolegnia diclina (strain VS20)</name>
    <dbReference type="NCBI Taxonomy" id="1156394"/>
    <lineage>
        <taxon>Eukaryota</taxon>
        <taxon>Sar</taxon>
        <taxon>Stramenopiles</taxon>
        <taxon>Oomycota</taxon>
        <taxon>Saprolegniomycetes</taxon>
        <taxon>Saprolegniales</taxon>
        <taxon>Saprolegniaceae</taxon>
        <taxon>Saprolegnia</taxon>
    </lineage>
</organism>
<evidence type="ECO:0000313" key="5">
    <source>
        <dbReference type="EMBL" id="EQC26906.1"/>
    </source>
</evidence>
<dbReference type="eggNOG" id="ENOG502QQ5A">
    <property type="taxonomic scope" value="Eukaryota"/>
</dbReference>
<name>T0PXD6_SAPDV</name>
<dbReference type="STRING" id="1156394.T0PXD6"/>
<dbReference type="InterPro" id="IPR012093">
    <property type="entry name" value="Pirin"/>
</dbReference>
<dbReference type="PIRSF" id="PIRSF006232">
    <property type="entry name" value="Pirin"/>
    <property type="match status" value="1"/>
</dbReference>
<evidence type="ECO:0000259" key="3">
    <source>
        <dbReference type="Pfam" id="PF02678"/>
    </source>
</evidence>
<keyword evidence="6" id="KW-1185">Reference proteome</keyword>
<feature type="domain" description="Pirin C-terminal" evidence="4">
    <location>
        <begin position="124"/>
        <end position="200"/>
    </location>
</feature>
<protein>
    <recommendedName>
        <fullName evidence="7">Pirin N-terminal domain-containing protein</fullName>
    </recommendedName>
</protein>
<gene>
    <name evidence="5" type="ORF">SDRG_15239</name>
</gene>
<evidence type="ECO:0000259" key="4">
    <source>
        <dbReference type="Pfam" id="PF05726"/>
    </source>
</evidence>
<dbReference type="OMA" id="HCEVPAN"/>
<accession>T0PXD6</accession>
<dbReference type="InParanoid" id="T0PXD6"/>
<dbReference type="AlphaFoldDB" id="T0PXD6"/>
<dbReference type="SUPFAM" id="SSF51182">
    <property type="entry name" value="RmlC-like cupins"/>
    <property type="match status" value="1"/>
</dbReference>
<comment type="similarity">
    <text evidence="1 2">Belongs to the pirin family.</text>
</comment>
<sequence>MLDEFHVQLPGRFPDHPHRGFETITYLVPHSPGMMLHEDFSGHHGELAPAPSSRCVPPALQQACDWTPLLAQFAQVAQDDRAEIPGDSGQRAPASQAGNIEVIVIAGQAMGATANVFTNVPITYVHFIFSGAASHSHALPKDHNAFVYIISGEGSIGGSRVEPHSVGLLSADGNEDGVTLETTGEMQCVGLSGKPINEPINSSTVHLP</sequence>
<dbReference type="OrthoDB" id="198735at2759"/>
<proteinExistence type="inferred from homology"/>
<dbReference type="InterPro" id="IPR003829">
    <property type="entry name" value="Pirin_N_dom"/>
</dbReference>
<dbReference type="Gene3D" id="2.60.120.10">
    <property type="entry name" value="Jelly Rolls"/>
    <property type="match status" value="2"/>
</dbReference>
<dbReference type="InterPro" id="IPR014710">
    <property type="entry name" value="RmlC-like_jellyroll"/>
</dbReference>
<dbReference type="Pfam" id="PF02678">
    <property type="entry name" value="Pirin"/>
    <property type="match status" value="1"/>
</dbReference>
<evidence type="ECO:0000313" key="6">
    <source>
        <dbReference type="Proteomes" id="UP000030762"/>
    </source>
</evidence>
<reference evidence="5 6" key="1">
    <citation type="submission" date="2012-04" db="EMBL/GenBank/DDBJ databases">
        <title>The Genome Sequence of Saprolegnia declina VS20.</title>
        <authorList>
            <consortium name="The Broad Institute Genome Sequencing Platform"/>
            <person name="Russ C."/>
            <person name="Nusbaum C."/>
            <person name="Tyler B."/>
            <person name="van West P."/>
            <person name="Dieguez-Uribeondo J."/>
            <person name="de Bruijn I."/>
            <person name="Tripathy S."/>
            <person name="Jiang R."/>
            <person name="Young S.K."/>
            <person name="Zeng Q."/>
            <person name="Gargeya S."/>
            <person name="Fitzgerald M."/>
            <person name="Haas B."/>
            <person name="Abouelleil A."/>
            <person name="Alvarado L."/>
            <person name="Arachchi H.M."/>
            <person name="Berlin A."/>
            <person name="Chapman S.B."/>
            <person name="Goldberg J."/>
            <person name="Griggs A."/>
            <person name="Gujja S."/>
            <person name="Hansen M."/>
            <person name="Howarth C."/>
            <person name="Imamovic A."/>
            <person name="Larimer J."/>
            <person name="McCowen C."/>
            <person name="Montmayeur A."/>
            <person name="Murphy C."/>
            <person name="Neiman D."/>
            <person name="Pearson M."/>
            <person name="Priest M."/>
            <person name="Roberts A."/>
            <person name="Saif S."/>
            <person name="Shea T."/>
            <person name="Sisk P."/>
            <person name="Sykes S."/>
            <person name="Wortman J."/>
            <person name="Nusbaum C."/>
            <person name="Birren B."/>
        </authorList>
    </citation>
    <scope>NUCLEOTIDE SEQUENCE [LARGE SCALE GENOMIC DNA]</scope>
    <source>
        <strain evidence="5 6">VS20</strain>
    </source>
</reference>
<dbReference type="PANTHER" id="PTHR13903:SF8">
    <property type="entry name" value="PIRIN"/>
    <property type="match status" value="1"/>
</dbReference>
<evidence type="ECO:0000256" key="1">
    <source>
        <dbReference type="ARBA" id="ARBA00008416"/>
    </source>
</evidence>
<evidence type="ECO:0008006" key="7">
    <source>
        <dbReference type="Google" id="ProtNLM"/>
    </source>
</evidence>
<dbReference type="VEuPathDB" id="FungiDB:SDRG_15239"/>
<dbReference type="PANTHER" id="PTHR13903">
    <property type="entry name" value="PIRIN-RELATED"/>
    <property type="match status" value="1"/>
</dbReference>
<feature type="domain" description="Pirin N-terminal" evidence="3">
    <location>
        <begin position="11"/>
        <end position="49"/>
    </location>
</feature>
<evidence type="ECO:0000256" key="2">
    <source>
        <dbReference type="RuleBase" id="RU003457"/>
    </source>
</evidence>